<evidence type="ECO:0008006" key="4">
    <source>
        <dbReference type="Google" id="ProtNLM"/>
    </source>
</evidence>
<name>A0A7Y9WA93_9BURK</name>
<sequence>MQGNVARRVEPLKVQDLSSGNATADKPLANTFEVLAKSPSGHASDTSQPARNRVLCLPGRGPLDPLAATILLQLLGKHGFVSRTLPHDAASRAGIDRLEGDDIDIVCLLYLQIDGIPSHLRYLVRRLRMRLPHVHIIVGLWGAQDTDKWSADLQSAMGAECYASSLREVLAACRRIESANEEEALAVANA</sequence>
<evidence type="ECO:0000313" key="3">
    <source>
        <dbReference type="Proteomes" id="UP000572540"/>
    </source>
</evidence>
<proteinExistence type="predicted"/>
<feature type="region of interest" description="Disordered" evidence="1">
    <location>
        <begin position="1"/>
        <end position="21"/>
    </location>
</feature>
<protein>
    <recommendedName>
        <fullName evidence="4">Response regulatory domain-containing protein</fullName>
    </recommendedName>
</protein>
<evidence type="ECO:0000313" key="2">
    <source>
        <dbReference type="EMBL" id="NYH16877.1"/>
    </source>
</evidence>
<evidence type="ECO:0000256" key="1">
    <source>
        <dbReference type="SAM" id="MobiDB-lite"/>
    </source>
</evidence>
<organism evidence="2 3">
    <name type="scientific">Paraburkholderia bryophila</name>
    <dbReference type="NCBI Taxonomy" id="420952"/>
    <lineage>
        <taxon>Bacteria</taxon>
        <taxon>Pseudomonadati</taxon>
        <taxon>Pseudomonadota</taxon>
        <taxon>Betaproteobacteria</taxon>
        <taxon>Burkholderiales</taxon>
        <taxon>Burkholderiaceae</taxon>
        <taxon>Paraburkholderia</taxon>
    </lineage>
</organism>
<dbReference type="EMBL" id="JACCAU010000001">
    <property type="protein sequence ID" value="NYH16877.1"/>
    <property type="molecule type" value="Genomic_DNA"/>
</dbReference>
<gene>
    <name evidence="2" type="ORF">GGD41_004105</name>
</gene>
<accession>A0A7Y9WA93</accession>
<comment type="caution">
    <text evidence="2">The sequence shown here is derived from an EMBL/GenBank/DDBJ whole genome shotgun (WGS) entry which is preliminary data.</text>
</comment>
<dbReference type="AlphaFoldDB" id="A0A7Y9WA93"/>
<dbReference type="Proteomes" id="UP000572540">
    <property type="component" value="Unassembled WGS sequence"/>
</dbReference>
<reference evidence="2 3" key="1">
    <citation type="submission" date="2020-07" db="EMBL/GenBank/DDBJ databases">
        <title>Exploring microbial biodiversity for novel pathways involved in the catabolism of aromatic compounds derived from lignin.</title>
        <authorList>
            <person name="Elkins J."/>
        </authorList>
    </citation>
    <scope>NUCLEOTIDE SEQUENCE [LARGE SCALE GENOMIC DNA]</scope>
    <source>
        <strain evidence="2 3">H2C3B</strain>
    </source>
</reference>